<feature type="transmembrane region" description="Helical" evidence="1">
    <location>
        <begin position="134"/>
        <end position="158"/>
    </location>
</feature>
<dbReference type="OrthoDB" id="1522169at2"/>
<keyword evidence="1" id="KW-1133">Transmembrane helix</keyword>
<dbReference type="Gene3D" id="1.25.40.10">
    <property type="entry name" value="Tetratricopeptide repeat domain"/>
    <property type="match status" value="1"/>
</dbReference>
<evidence type="ECO:0008006" key="4">
    <source>
        <dbReference type="Google" id="ProtNLM"/>
    </source>
</evidence>
<feature type="transmembrane region" description="Helical" evidence="1">
    <location>
        <begin position="16"/>
        <end position="38"/>
    </location>
</feature>
<dbReference type="RefSeq" id="WP_095976165.1">
    <property type="nucleotide sequence ID" value="NZ_CP022163.1"/>
</dbReference>
<protein>
    <recommendedName>
        <fullName evidence="4">Tetratricopeptide repeat protein</fullName>
    </recommendedName>
</protein>
<feature type="transmembrane region" description="Helical" evidence="1">
    <location>
        <begin position="214"/>
        <end position="238"/>
    </location>
</feature>
<organism evidence="2 3">
    <name type="scientific">Melittangium boletus DSM 14713</name>
    <dbReference type="NCBI Taxonomy" id="1294270"/>
    <lineage>
        <taxon>Bacteria</taxon>
        <taxon>Pseudomonadati</taxon>
        <taxon>Myxococcota</taxon>
        <taxon>Myxococcia</taxon>
        <taxon>Myxococcales</taxon>
        <taxon>Cystobacterineae</taxon>
        <taxon>Archangiaceae</taxon>
        <taxon>Melittangium</taxon>
    </lineage>
</organism>
<dbReference type="Proteomes" id="UP000217289">
    <property type="component" value="Chromosome"/>
</dbReference>
<feature type="transmembrane region" description="Helical" evidence="1">
    <location>
        <begin position="250"/>
        <end position="269"/>
    </location>
</feature>
<evidence type="ECO:0000313" key="2">
    <source>
        <dbReference type="EMBL" id="ATB27354.1"/>
    </source>
</evidence>
<dbReference type="SUPFAM" id="SSF48452">
    <property type="entry name" value="TPR-like"/>
    <property type="match status" value="1"/>
</dbReference>
<dbReference type="EMBL" id="CP022163">
    <property type="protein sequence ID" value="ATB27354.1"/>
    <property type="molecule type" value="Genomic_DNA"/>
</dbReference>
<dbReference type="KEGG" id="mbd:MEBOL_000792"/>
<proteinExistence type="predicted"/>
<evidence type="ECO:0000313" key="3">
    <source>
        <dbReference type="Proteomes" id="UP000217289"/>
    </source>
</evidence>
<feature type="transmembrane region" description="Helical" evidence="1">
    <location>
        <begin position="44"/>
        <end position="64"/>
    </location>
</feature>
<name>A0A250I672_9BACT</name>
<dbReference type="InterPro" id="IPR011990">
    <property type="entry name" value="TPR-like_helical_dom_sf"/>
</dbReference>
<keyword evidence="1" id="KW-0812">Transmembrane</keyword>
<keyword evidence="1" id="KW-0472">Membrane</keyword>
<keyword evidence="3" id="KW-1185">Reference proteome</keyword>
<feature type="transmembrane region" description="Helical" evidence="1">
    <location>
        <begin position="165"/>
        <end position="194"/>
    </location>
</feature>
<reference evidence="2 3" key="1">
    <citation type="submission" date="2017-06" db="EMBL/GenBank/DDBJ databases">
        <authorList>
            <person name="Kim H.J."/>
            <person name="Triplett B.A."/>
        </authorList>
    </citation>
    <scope>NUCLEOTIDE SEQUENCE [LARGE SCALE GENOMIC DNA]</scope>
    <source>
        <strain evidence="2 3">DSM 14713</strain>
    </source>
</reference>
<dbReference type="AlphaFoldDB" id="A0A250I672"/>
<accession>A0A250I672</accession>
<evidence type="ECO:0000256" key="1">
    <source>
        <dbReference type="SAM" id="Phobius"/>
    </source>
</evidence>
<sequence length="787" mass="85323">MRQVLIRARNLLRRPAAGLSAGLVALGGSALIFLPLFGVPGLELGLALSIGVGLLGGGLGVASVHQERRLLAGQAARPEPTPTGIPEGASARLAWRALAPALLLSLAVLVPPFLSATLYAWLGTKCDPFALVAFYPLLTVPSAGLAATVGVFCGFATLRAGRGLLLYLGIVLMSLCVTVWPIVFGPQVFAFNAFLGHLPGPLYDEVLSISPALLWFRAETLLLALGVHALTVLCLDASQARLGRPRPRSGPLLIGGFVLAAVLLLEVNAPELGLRMTDSALRERLGGERETKHFEFIYPRGMPREDVERRARDLEFRYDQLARFLGGAPEGRIRVWLYRTDAEKQALVGAGRTQYAKPWRLELHINGRDFPHPTLKHELAHVMAAPWGSGPFRVTTRLGLWPLMGVIEGMAVAADNPVQGELALDEWAAGMRRQKLAPDLRKLVGPEGFYQSAPARAYTLVGSFLRFLADTHGPEKLRALYAHGDFEAAYGRPLDALATEWERHLDALPLDEATVNRAFQRFRTGSLFSRACAREVARLQDEARQLLASEPERALTVYERAALLQPQEPSFLLGQATALDRLERPDEAAAVLARLAGEVKGQPALEAEVALAQADVAARSGQVAPARAFLEQVLTLAPSPEVTRTAQVKLAALDSPVRAALQGYFQDEAEELRLLRLSTALQTAPQDVYLHYLLGRRLLQVGAPRPALRHLTLSLEGAPPDAIRREARRLQMQAAYLGGDCGAVRHLAGSAPGESTALRALSAEWAERCDFDARQFGGPLVPRDAFR</sequence>
<feature type="transmembrane region" description="Helical" evidence="1">
    <location>
        <begin position="101"/>
        <end position="122"/>
    </location>
</feature>
<gene>
    <name evidence="2" type="ORF">MEBOL_000792</name>
</gene>